<sequence length="234" mass="26513">MGSHLQNFPGIPPLHPPSPITRPGNLTTPESSVSELKVRVTGRLRLWKVSPGGAERLSGFEVGDWMLKRYLVSKCGSMLKRYLVSKCGSMLKRYLWIAHHRRYHLVEKAPPADLEGIRYDGDNWGSLYVGFSGEQERWAGPTSHLERAERLMIGQKATLMEVELVEDEELHIGDWVKVRASVSTPTHQWGEVNHSSVGVMHRMENGDHRVAFCFMELARKVFVGHLYLIDDIAS</sequence>
<dbReference type="GO" id="GO:0045324">
    <property type="term" value="P:late endosome to vacuole transport"/>
    <property type="evidence" value="ECO:0007669"/>
    <property type="project" value="TreeGrafter"/>
</dbReference>
<evidence type="ECO:0000313" key="2">
    <source>
        <dbReference type="EMBL" id="KAJ7005019.1"/>
    </source>
</evidence>
<keyword evidence="3" id="KW-1185">Reference proteome</keyword>
<dbReference type="GO" id="GO:0005769">
    <property type="term" value="C:early endosome"/>
    <property type="evidence" value="ECO:0007669"/>
    <property type="project" value="TreeGrafter"/>
</dbReference>
<dbReference type="GO" id="GO:0006952">
    <property type="term" value="P:defense response"/>
    <property type="evidence" value="ECO:0007669"/>
    <property type="project" value="InterPro"/>
</dbReference>
<proteinExistence type="predicted"/>
<feature type="compositionally biased region" description="Pro residues" evidence="1">
    <location>
        <begin position="10"/>
        <end position="20"/>
    </location>
</feature>
<dbReference type="GO" id="GO:0005802">
    <property type="term" value="C:trans-Golgi network"/>
    <property type="evidence" value="ECO:0007669"/>
    <property type="project" value="TreeGrafter"/>
</dbReference>
<protein>
    <submittedName>
        <fullName evidence="2">Uncharacterized protein</fullName>
    </submittedName>
</protein>
<dbReference type="GO" id="GO:0009788">
    <property type="term" value="P:negative regulation of abscisic acid-activated signaling pathway"/>
    <property type="evidence" value="ECO:0007669"/>
    <property type="project" value="TreeGrafter"/>
</dbReference>
<evidence type="ECO:0000256" key="1">
    <source>
        <dbReference type="SAM" id="MobiDB-lite"/>
    </source>
</evidence>
<evidence type="ECO:0000313" key="3">
    <source>
        <dbReference type="Proteomes" id="UP001164929"/>
    </source>
</evidence>
<reference evidence="2" key="1">
    <citation type="journal article" date="2023" name="Mol. Ecol. Resour.">
        <title>Chromosome-level genome assembly of a triploid poplar Populus alba 'Berolinensis'.</title>
        <authorList>
            <person name="Chen S."/>
            <person name="Yu Y."/>
            <person name="Wang X."/>
            <person name="Wang S."/>
            <person name="Zhang T."/>
            <person name="Zhou Y."/>
            <person name="He R."/>
            <person name="Meng N."/>
            <person name="Wang Y."/>
            <person name="Liu W."/>
            <person name="Liu Z."/>
            <person name="Liu J."/>
            <person name="Guo Q."/>
            <person name="Huang H."/>
            <person name="Sederoff R.R."/>
            <person name="Wang G."/>
            <person name="Qu G."/>
            <person name="Chen S."/>
        </authorList>
    </citation>
    <scope>NUCLEOTIDE SEQUENCE</scope>
    <source>
        <strain evidence="2">SC-2020</strain>
    </source>
</reference>
<feature type="region of interest" description="Disordered" evidence="1">
    <location>
        <begin position="1"/>
        <end position="33"/>
    </location>
</feature>
<dbReference type="GO" id="GO:0004842">
    <property type="term" value="F:ubiquitin-protein transferase activity"/>
    <property type="evidence" value="ECO:0007669"/>
    <property type="project" value="InterPro"/>
</dbReference>
<name>A0AAD6WC04_9ROSI</name>
<comment type="caution">
    <text evidence="2">The sequence shown here is derived from an EMBL/GenBank/DDBJ whole genome shotgun (WGS) entry which is preliminary data.</text>
</comment>
<dbReference type="InterPro" id="IPR044584">
    <property type="entry name" value="KEG"/>
</dbReference>
<dbReference type="AlphaFoldDB" id="A0AAD6WC04"/>
<dbReference type="GO" id="GO:0009738">
    <property type="term" value="P:abscisic acid-activated signaling pathway"/>
    <property type="evidence" value="ECO:0007669"/>
    <property type="project" value="InterPro"/>
</dbReference>
<dbReference type="EMBL" id="JAQIZT010000003">
    <property type="protein sequence ID" value="KAJ7005019.1"/>
    <property type="molecule type" value="Genomic_DNA"/>
</dbReference>
<dbReference type="PANTHER" id="PTHR46960:SF1">
    <property type="entry name" value="E3 UBIQUITIN-PROTEIN LIGASE KEG"/>
    <property type="match status" value="1"/>
</dbReference>
<dbReference type="GO" id="GO:0016567">
    <property type="term" value="P:protein ubiquitination"/>
    <property type="evidence" value="ECO:0007669"/>
    <property type="project" value="InterPro"/>
</dbReference>
<dbReference type="Proteomes" id="UP001164929">
    <property type="component" value="Chromosome 3"/>
</dbReference>
<gene>
    <name evidence="2" type="ORF">NC653_009742</name>
</gene>
<organism evidence="2 3">
    <name type="scientific">Populus alba x Populus x berolinensis</name>
    <dbReference type="NCBI Taxonomy" id="444605"/>
    <lineage>
        <taxon>Eukaryota</taxon>
        <taxon>Viridiplantae</taxon>
        <taxon>Streptophyta</taxon>
        <taxon>Embryophyta</taxon>
        <taxon>Tracheophyta</taxon>
        <taxon>Spermatophyta</taxon>
        <taxon>Magnoliopsida</taxon>
        <taxon>eudicotyledons</taxon>
        <taxon>Gunneridae</taxon>
        <taxon>Pentapetalae</taxon>
        <taxon>rosids</taxon>
        <taxon>fabids</taxon>
        <taxon>Malpighiales</taxon>
        <taxon>Salicaceae</taxon>
        <taxon>Saliceae</taxon>
        <taxon>Populus</taxon>
    </lineage>
</organism>
<accession>A0AAD6WC04</accession>
<dbReference type="PANTHER" id="PTHR46960">
    <property type="entry name" value="E3 UBIQUITIN-PROTEIN LIGASE KEG"/>
    <property type="match status" value="1"/>
</dbReference>
<feature type="compositionally biased region" description="Polar residues" evidence="1">
    <location>
        <begin position="24"/>
        <end position="33"/>
    </location>
</feature>